<comment type="caution">
    <text evidence="3">The sequence shown here is derived from an EMBL/GenBank/DDBJ whole genome shotgun (WGS) entry which is preliminary data.</text>
</comment>
<keyword evidence="2" id="KW-1277">Toxin-antitoxin system</keyword>
<dbReference type="AlphaFoldDB" id="A0A8J6THR5"/>
<dbReference type="PANTHER" id="PTHR33755:SF5">
    <property type="entry name" value="TYPE II TOXIN-ANTITOXIN SYSTEM RELE_PARE FAMILY TOXIN"/>
    <property type="match status" value="1"/>
</dbReference>
<proteinExistence type="inferred from homology"/>
<reference evidence="3 4" key="1">
    <citation type="submission" date="2020-08" db="EMBL/GenBank/DDBJ databases">
        <title>Bridging the membrane lipid divide: bacteria of the FCB group superphylum have the potential to synthesize archaeal ether lipids.</title>
        <authorList>
            <person name="Villanueva L."/>
            <person name="Von Meijenfeldt F.A.B."/>
            <person name="Westbye A.B."/>
            <person name="Yadav S."/>
            <person name="Hopmans E.C."/>
            <person name="Dutilh B.E."/>
            <person name="Sinninghe Damste J.S."/>
        </authorList>
    </citation>
    <scope>NUCLEOTIDE SEQUENCE [LARGE SCALE GENOMIC DNA]</scope>
    <source>
        <strain evidence="3">NIOZ-UU30</strain>
    </source>
</reference>
<organism evidence="3 4">
    <name type="scientific">Candidatus Desulfatibia profunda</name>
    <dbReference type="NCBI Taxonomy" id="2841695"/>
    <lineage>
        <taxon>Bacteria</taxon>
        <taxon>Pseudomonadati</taxon>
        <taxon>Thermodesulfobacteriota</taxon>
        <taxon>Desulfobacteria</taxon>
        <taxon>Desulfobacterales</taxon>
        <taxon>Desulfobacterales incertae sedis</taxon>
        <taxon>Candidatus Desulfatibia</taxon>
    </lineage>
</organism>
<protein>
    <submittedName>
        <fullName evidence="3">Type II toxin-antitoxin system RelE/ParE family toxin</fullName>
    </submittedName>
</protein>
<sequence>MSQKYEIIWAVVAENDLKGIVEYIATDSPANALKIFKRIKQKASNLYTLPERGRIVPELKDQGILLYRELIIPPWRIIYRISEMKVYVLSVLDDRQNVEDILLKRFIYPE</sequence>
<dbReference type="Proteomes" id="UP000603434">
    <property type="component" value="Unassembled WGS sequence"/>
</dbReference>
<dbReference type="EMBL" id="JACNJH010000061">
    <property type="protein sequence ID" value="MBC8360082.1"/>
    <property type="molecule type" value="Genomic_DNA"/>
</dbReference>
<evidence type="ECO:0000256" key="1">
    <source>
        <dbReference type="ARBA" id="ARBA00006226"/>
    </source>
</evidence>
<dbReference type="InterPro" id="IPR051803">
    <property type="entry name" value="TA_system_RelE-like_toxin"/>
</dbReference>
<dbReference type="Pfam" id="PF05016">
    <property type="entry name" value="ParE_toxin"/>
    <property type="match status" value="1"/>
</dbReference>
<evidence type="ECO:0000256" key="2">
    <source>
        <dbReference type="ARBA" id="ARBA00022649"/>
    </source>
</evidence>
<dbReference type="PANTHER" id="PTHR33755">
    <property type="entry name" value="TOXIN PARE1-RELATED"/>
    <property type="match status" value="1"/>
</dbReference>
<name>A0A8J6THR5_9BACT</name>
<gene>
    <name evidence="3" type="ORF">H8E23_01625</name>
</gene>
<evidence type="ECO:0000313" key="4">
    <source>
        <dbReference type="Proteomes" id="UP000603434"/>
    </source>
</evidence>
<evidence type="ECO:0000313" key="3">
    <source>
        <dbReference type="EMBL" id="MBC8360082.1"/>
    </source>
</evidence>
<dbReference type="InterPro" id="IPR035093">
    <property type="entry name" value="RelE/ParE_toxin_dom_sf"/>
</dbReference>
<dbReference type="Gene3D" id="3.30.2310.20">
    <property type="entry name" value="RelE-like"/>
    <property type="match status" value="1"/>
</dbReference>
<comment type="similarity">
    <text evidence="1">Belongs to the RelE toxin family.</text>
</comment>
<accession>A0A8J6THR5</accession>
<dbReference type="InterPro" id="IPR007712">
    <property type="entry name" value="RelE/ParE_toxin"/>
</dbReference>